<name>X1VW20_9ZZZZ</name>
<sequence>MPESINTILNDVLSQSGFLERSSFTNSADPDDIQMV</sequence>
<evidence type="ECO:0000313" key="1">
    <source>
        <dbReference type="EMBL" id="GAJ15115.1"/>
    </source>
</evidence>
<protein>
    <submittedName>
        <fullName evidence="1">Uncharacterized protein</fullName>
    </submittedName>
</protein>
<accession>X1VW20</accession>
<gene>
    <name evidence="1" type="ORF">S12H4_46256</name>
</gene>
<reference evidence="1" key="1">
    <citation type="journal article" date="2014" name="Front. Microbiol.">
        <title>High frequency of phylogenetically diverse reductive dehalogenase-homologous genes in deep subseafloor sedimentary metagenomes.</title>
        <authorList>
            <person name="Kawai M."/>
            <person name="Futagami T."/>
            <person name="Toyoda A."/>
            <person name="Takaki Y."/>
            <person name="Nishi S."/>
            <person name="Hori S."/>
            <person name="Arai W."/>
            <person name="Tsubouchi T."/>
            <person name="Morono Y."/>
            <person name="Uchiyama I."/>
            <person name="Ito T."/>
            <person name="Fujiyama A."/>
            <person name="Inagaki F."/>
            <person name="Takami H."/>
        </authorList>
    </citation>
    <scope>NUCLEOTIDE SEQUENCE</scope>
    <source>
        <strain evidence="1">Expedition CK06-06</strain>
    </source>
</reference>
<feature type="non-terminal residue" evidence="1">
    <location>
        <position position="36"/>
    </location>
</feature>
<organism evidence="1">
    <name type="scientific">marine sediment metagenome</name>
    <dbReference type="NCBI Taxonomy" id="412755"/>
    <lineage>
        <taxon>unclassified sequences</taxon>
        <taxon>metagenomes</taxon>
        <taxon>ecological metagenomes</taxon>
    </lineage>
</organism>
<dbReference type="EMBL" id="BARW01028680">
    <property type="protein sequence ID" value="GAJ15115.1"/>
    <property type="molecule type" value="Genomic_DNA"/>
</dbReference>
<comment type="caution">
    <text evidence="1">The sequence shown here is derived from an EMBL/GenBank/DDBJ whole genome shotgun (WGS) entry which is preliminary data.</text>
</comment>
<proteinExistence type="predicted"/>
<dbReference type="AlphaFoldDB" id="X1VW20"/>